<comment type="caution">
    <text evidence="1">The sequence shown here is derived from an EMBL/GenBank/DDBJ whole genome shotgun (WGS) entry which is preliminary data.</text>
</comment>
<protein>
    <submittedName>
        <fullName evidence="1">Uncharacterized protein</fullName>
    </submittedName>
</protein>
<reference evidence="1 2" key="1">
    <citation type="submission" date="2023-01" db="EMBL/GenBank/DDBJ databases">
        <title>Analysis of 21 Apiospora genomes using comparative genomics revels a genus with tremendous synthesis potential of carbohydrate active enzymes and secondary metabolites.</title>
        <authorList>
            <person name="Sorensen T."/>
        </authorList>
    </citation>
    <scope>NUCLEOTIDE SEQUENCE [LARGE SCALE GENOMIC DNA]</scope>
    <source>
        <strain evidence="1 2">CBS 33761</strain>
    </source>
</reference>
<keyword evidence="2" id="KW-1185">Reference proteome</keyword>
<dbReference type="Proteomes" id="UP001444661">
    <property type="component" value="Unassembled WGS sequence"/>
</dbReference>
<name>A0ABR1T080_9PEZI</name>
<gene>
    <name evidence="1" type="ORF">PG993_008385</name>
</gene>
<organism evidence="1 2">
    <name type="scientific">Apiospora rasikravindrae</name>
    <dbReference type="NCBI Taxonomy" id="990691"/>
    <lineage>
        <taxon>Eukaryota</taxon>
        <taxon>Fungi</taxon>
        <taxon>Dikarya</taxon>
        <taxon>Ascomycota</taxon>
        <taxon>Pezizomycotina</taxon>
        <taxon>Sordariomycetes</taxon>
        <taxon>Xylariomycetidae</taxon>
        <taxon>Amphisphaeriales</taxon>
        <taxon>Apiosporaceae</taxon>
        <taxon>Apiospora</taxon>
    </lineage>
</organism>
<accession>A0ABR1T080</accession>
<evidence type="ECO:0000313" key="1">
    <source>
        <dbReference type="EMBL" id="KAK8039974.1"/>
    </source>
</evidence>
<evidence type="ECO:0000313" key="2">
    <source>
        <dbReference type="Proteomes" id="UP001444661"/>
    </source>
</evidence>
<sequence length="217" mass="25074">MADNGSSSGSDGVVEIIRAPRALDHFVLFPYLPTELRWMIYDFMLSIDRGPQSFLFLPNGYTFVTGLDFGIPRLATVCSDMYHYVVHHSGFQRVFLDYMVLRAPPQHINLRIPFVPNPYPWTYFDVISPSHRRRGWFSARHDTVDLEYVDHVKWVVKDVWTLGPGGAYVGHVVEMARTTPYFLLPCPPAHQQNDLHRELNARIDEIVQNDQQDAQQD</sequence>
<proteinExistence type="predicted"/>
<dbReference type="EMBL" id="JAQQWK010000006">
    <property type="protein sequence ID" value="KAK8039974.1"/>
    <property type="molecule type" value="Genomic_DNA"/>
</dbReference>